<accession>A0ABV2FID9</accession>
<comment type="caution">
    <text evidence="1">The sequence shown here is derived from an EMBL/GenBank/DDBJ whole genome shotgun (WGS) entry which is preliminary data.</text>
</comment>
<dbReference type="EMBL" id="JBEPLO010000012">
    <property type="protein sequence ID" value="MET3558200.1"/>
    <property type="molecule type" value="Genomic_DNA"/>
</dbReference>
<proteinExistence type="predicted"/>
<keyword evidence="2" id="KW-1185">Reference proteome</keyword>
<sequence length="54" mass="5815">MQEILSWTSVPGYLKNTINLVMANNIRITEQAANQGRGLLMIVTNGGGVSLIVN</sequence>
<evidence type="ECO:0000313" key="2">
    <source>
        <dbReference type="Proteomes" id="UP001549122"/>
    </source>
</evidence>
<name>A0ABV2FID9_9STRE</name>
<organism evidence="1 2">
    <name type="scientific">Streptococcus rupicaprae</name>
    <dbReference type="NCBI Taxonomy" id="759619"/>
    <lineage>
        <taxon>Bacteria</taxon>
        <taxon>Bacillati</taxon>
        <taxon>Bacillota</taxon>
        <taxon>Bacilli</taxon>
        <taxon>Lactobacillales</taxon>
        <taxon>Streptococcaceae</taxon>
        <taxon>Streptococcus</taxon>
    </lineage>
</organism>
<reference evidence="1 2" key="1">
    <citation type="submission" date="2024-06" db="EMBL/GenBank/DDBJ databases">
        <title>Genomic Encyclopedia of Type Strains, Phase IV (KMG-IV): sequencing the most valuable type-strain genomes for metagenomic binning, comparative biology and taxonomic classification.</title>
        <authorList>
            <person name="Goeker M."/>
        </authorList>
    </citation>
    <scope>NUCLEOTIDE SEQUENCE [LARGE SCALE GENOMIC DNA]</scope>
    <source>
        <strain evidence="1 2">DSM 28303</strain>
    </source>
</reference>
<dbReference type="Proteomes" id="UP001549122">
    <property type="component" value="Unassembled WGS sequence"/>
</dbReference>
<gene>
    <name evidence="1" type="ORF">ABID29_001320</name>
</gene>
<protein>
    <submittedName>
        <fullName evidence="1">Uncharacterized protein</fullName>
    </submittedName>
</protein>
<evidence type="ECO:0000313" key="1">
    <source>
        <dbReference type="EMBL" id="MET3558200.1"/>
    </source>
</evidence>